<reference evidence="4 5" key="1">
    <citation type="submission" date="2020-01" db="EMBL/GenBank/DDBJ databases">
        <title>Genomes of bacteria type strains.</title>
        <authorList>
            <person name="Chen J."/>
            <person name="Zhu S."/>
            <person name="Yang J."/>
        </authorList>
    </citation>
    <scope>NUCLEOTIDE SEQUENCE [LARGE SCALE GENOMIC DNA]</scope>
    <source>
        <strain evidence="4 5">DSM 16655</strain>
    </source>
</reference>
<comment type="caution">
    <text evidence="4">The sequence shown here is derived from an EMBL/GenBank/DDBJ whole genome shotgun (WGS) entry which is preliminary data.</text>
</comment>
<feature type="non-terminal residue" evidence="4">
    <location>
        <position position="1"/>
    </location>
</feature>
<dbReference type="InterPro" id="IPR001343">
    <property type="entry name" value="Hemolysn_Ca-bd"/>
</dbReference>
<proteinExistence type="predicted"/>
<dbReference type="PANTHER" id="PTHR38340">
    <property type="entry name" value="S-LAYER PROTEIN"/>
    <property type="match status" value="1"/>
</dbReference>
<feature type="compositionally biased region" description="Polar residues" evidence="3">
    <location>
        <begin position="28"/>
        <end position="38"/>
    </location>
</feature>
<comment type="subcellular location">
    <subcellularLocation>
        <location evidence="1">Secreted</location>
    </subcellularLocation>
</comment>
<keyword evidence="5" id="KW-1185">Reference proteome</keyword>
<evidence type="ECO:0000313" key="5">
    <source>
        <dbReference type="Proteomes" id="UP001320715"/>
    </source>
</evidence>
<organism evidence="4 5">
    <name type="scientific">Hoeflea alexandrii</name>
    <dbReference type="NCBI Taxonomy" id="288436"/>
    <lineage>
        <taxon>Bacteria</taxon>
        <taxon>Pseudomonadati</taxon>
        <taxon>Pseudomonadota</taxon>
        <taxon>Alphaproteobacteria</taxon>
        <taxon>Hyphomicrobiales</taxon>
        <taxon>Rhizobiaceae</taxon>
        <taxon>Hoeflea</taxon>
    </lineage>
</organism>
<dbReference type="PANTHER" id="PTHR38340:SF1">
    <property type="entry name" value="S-LAYER PROTEIN"/>
    <property type="match status" value="1"/>
</dbReference>
<dbReference type="PRINTS" id="PR00313">
    <property type="entry name" value="CABNDNGRPT"/>
</dbReference>
<dbReference type="SMART" id="SM00710">
    <property type="entry name" value="PbH1"/>
    <property type="match status" value="8"/>
</dbReference>
<evidence type="ECO:0000313" key="4">
    <source>
        <dbReference type="EMBL" id="MCO6407390.1"/>
    </source>
</evidence>
<dbReference type="InterPro" id="IPR019960">
    <property type="entry name" value="T1SS_VCA0849"/>
</dbReference>
<dbReference type="InterPro" id="IPR018511">
    <property type="entry name" value="Hemolysin-typ_Ca-bd_CS"/>
</dbReference>
<dbReference type="NCBIfam" id="TIGR03661">
    <property type="entry name" value="T1SS_VCA0849"/>
    <property type="match status" value="1"/>
</dbReference>
<dbReference type="SUPFAM" id="SSF51120">
    <property type="entry name" value="beta-Roll"/>
    <property type="match status" value="3"/>
</dbReference>
<name>A0ABT1CP88_9HYPH</name>
<dbReference type="Proteomes" id="UP001320715">
    <property type="component" value="Unassembled WGS sequence"/>
</dbReference>
<dbReference type="EMBL" id="JAAAML010000001">
    <property type="protein sequence ID" value="MCO6407390.1"/>
    <property type="molecule type" value="Genomic_DNA"/>
</dbReference>
<protein>
    <submittedName>
        <fullName evidence="4">Type I secretion C-terminal target domain-containing protein</fullName>
    </submittedName>
</protein>
<evidence type="ECO:0000256" key="3">
    <source>
        <dbReference type="SAM" id="MobiDB-lite"/>
    </source>
</evidence>
<dbReference type="Gene3D" id="2.160.20.10">
    <property type="entry name" value="Single-stranded right-handed beta-helix, Pectin lyase-like"/>
    <property type="match status" value="2"/>
</dbReference>
<dbReference type="InterPro" id="IPR050557">
    <property type="entry name" value="RTX_toxin/Mannuronan_C5-epim"/>
</dbReference>
<dbReference type="InterPro" id="IPR011050">
    <property type="entry name" value="Pectin_lyase_fold/virulence"/>
</dbReference>
<feature type="region of interest" description="Disordered" evidence="3">
    <location>
        <begin position="28"/>
        <end position="86"/>
    </location>
</feature>
<dbReference type="RefSeq" id="WP_290128862.1">
    <property type="nucleotide sequence ID" value="NZ_JAAAML010000001.1"/>
</dbReference>
<dbReference type="Gene3D" id="2.150.10.10">
    <property type="entry name" value="Serralysin-like metalloprotease, C-terminal"/>
    <property type="match status" value="3"/>
</dbReference>
<keyword evidence="2" id="KW-0964">Secreted</keyword>
<sequence length="1295" mass="131160">IRGDNSNNNLDFSQTMLSGIVRIDGESGSDTITGSSGNDVIRGGTGSDTLIGGAGDDTFLWSTGDGTDRVDGGNAGTGAGPDSDTDTVVLTNTGASATFTVGAVAGGSEITPQAPGVNNTDIEVSVSSGGSVRMDEIEDIVLNLGSGGDFVNITTPLGTTALNVNTITVNGGVGNDTVDASGITSGHRVVFNGGDGNDTFTSGGGDDEFSGGAGDDVFVTGDGNDSFDGGAGNDRVVLSGNEAEYTRVVNGDGTVTITHTGSGTVPATGAVTTITTSVETVRFADGDVTIDPIQVINGTSGAVTSYATIEAAIAASTSGDTVRIAAGEYTLAGQLNISKSLTIIGAGEGEVTLKTATAGYGIHVTADNVHISDLTLDASATTHYGFKVDPGTGIPADTLTGFQLENVTVQGAGRSEIDLNGVDNSSLTNVTADGMGTAGVGIALSDSTGIVLTDITTTGNNWGSVGLYSAGRSYDPGTNDVTFNGSYSHGEPIGIYADEEGVTSVGNIDFGGIFPGGVYAVQNEAHRDGGDNRGEDFTFFFGSEADAVAFALNLQLLGGGNTASVITGPLGPDDVDAELGTTFIVAEGMSIQEAIDNASDGDTIMLRAGTFTEDLTISKLVTIIGANGGVVGTDAARDLTGGAGESTIDGRIIVLHDDVTIDGVRVLNGNSGGAFENAGIHVQAANVTIENSVFYRDGVVDADVSRGITHSVGSGDGLTVSGNAFTGWHTGTYVNGGTDVTVENNLYEGNLVGMSLDAYAGATGLAVNGNTFTDQVLEGMGIGSVGGASWAGDISGNTFNGAGVFNYDPALATDLVEGNTFNGTAGNDTLSDDSTASGRIGGNTLVGGDGDDVYLVDGNDTVVEAAGEGTDEVRTTDSYILPDHVETLTLLDGASSFEDFEGFDLGPIANGENGWAVAGGPGRDQNIVDDGGNQVFRMSSDPSITDFAGPYSAALPATAGEPGTSADFNGHTIKFRFKPVDPAGDNSRLEVDFGRANATDRNNFMVLEATAAGIRIAVNEPLLDGNWTNNAFAAFTGNVTLADGVSLGNWHDIELHLTYADGPDNDVIEVYLDGAHIGTTTTFENYRDTVGGTHEDNAEANQTSRIFFRPSAGGAPVDGPGGENKGFLFDDLQMSVHNSADGTGNDLANTLTGNGGDNTLLGLGGDDLLFGGEGDDILNGGLGFDTLTGGDGGDTFVFDADALSDAVNNGIQDLIADYDILEGDVVDLSALLDGQVVNDTNETDYVRMDGNVLTVDVNGTTGGENFVEIAQFSAAPGAEALKILVDDDTGSTVTI</sequence>
<dbReference type="SUPFAM" id="SSF51126">
    <property type="entry name" value="Pectin lyase-like"/>
    <property type="match status" value="2"/>
</dbReference>
<dbReference type="Pfam" id="PF00353">
    <property type="entry name" value="HemolysinCabind"/>
    <property type="match status" value="3"/>
</dbReference>
<gene>
    <name evidence="4" type="ORF">GTW23_04325</name>
</gene>
<dbReference type="PROSITE" id="PS00330">
    <property type="entry name" value="HEMOLYSIN_CALCIUM"/>
    <property type="match status" value="4"/>
</dbReference>
<dbReference type="InterPro" id="IPR006626">
    <property type="entry name" value="PbH1"/>
</dbReference>
<evidence type="ECO:0000256" key="1">
    <source>
        <dbReference type="ARBA" id="ARBA00004613"/>
    </source>
</evidence>
<evidence type="ECO:0000256" key="2">
    <source>
        <dbReference type="ARBA" id="ARBA00022525"/>
    </source>
</evidence>
<dbReference type="InterPro" id="IPR011049">
    <property type="entry name" value="Serralysin-like_metalloprot_C"/>
</dbReference>
<dbReference type="InterPro" id="IPR012334">
    <property type="entry name" value="Pectin_lyas_fold"/>
</dbReference>
<accession>A0ABT1CP88</accession>